<dbReference type="Pfam" id="PF00144">
    <property type="entry name" value="Beta-lactamase"/>
    <property type="match status" value="1"/>
</dbReference>
<sequence length="388" mass="41774">MRLAALAAVPLLLLACRGGSPSRAPETTAGACPVGADPAILALGAAFVQAPPSVGVSIGIHRAGAVECYDFGVMNRATGAPTTSRTVYEIGSLTKVFTSALLARAVHDKKLRLDDDIRAYLPAAYPNLEYDGQPIRVVHLANLTSELPNWLPDRPELFEDLRPEAIPAALVALHRDYDRDQFYRDLHRVQLRAAPGARPRHSNVAAQLLALILERVYDQPYDSLLRQHVLGPLGMEHTAFHGDQSPAALATGYDQAGRVMPYMDMQDLRTAGGLTSTTADMLKFVAVQLDETRDAVALSHRVTVEAEGDAVGLHWHVDRGPEGSRTIWHTGGTFGFSSYLVLHPARELGIVLLANESDPQAQTRLVALADALAQHLAAGGERPAAPPR</sequence>
<dbReference type="PANTHER" id="PTHR46825:SF8">
    <property type="entry name" value="BETA-LACTAMASE-RELATED"/>
    <property type="match status" value="1"/>
</dbReference>
<dbReference type="EMBL" id="FOMX01000021">
    <property type="protein sequence ID" value="SFE86957.1"/>
    <property type="molecule type" value="Genomic_DNA"/>
</dbReference>
<feature type="domain" description="Beta-lactamase-related" evidence="1">
    <location>
        <begin position="54"/>
        <end position="371"/>
    </location>
</feature>
<dbReference type="InterPro" id="IPR050491">
    <property type="entry name" value="AmpC-like"/>
</dbReference>
<dbReference type="Gene3D" id="3.40.710.10">
    <property type="entry name" value="DD-peptidase/beta-lactamase superfamily"/>
    <property type="match status" value="1"/>
</dbReference>
<protein>
    <submittedName>
        <fullName evidence="2">CubicO group peptidase, beta-lactamase class C family</fullName>
    </submittedName>
</protein>
<evidence type="ECO:0000313" key="3">
    <source>
        <dbReference type="Proteomes" id="UP000199400"/>
    </source>
</evidence>
<dbReference type="PANTHER" id="PTHR46825">
    <property type="entry name" value="D-ALANYL-D-ALANINE-CARBOXYPEPTIDASE/ENDOPEPTIDASE AMPH"/>
    <property type="match status" value="1"/>
</dbReference>
<reference evidence="3" key="1">
    <citation type="submission" date="2016-10" db="EMBL/GenBank/DDBJ databases">
        <authorList>
            <person name="Varghese N."/>
            <person name="Submissions S."/>
        </authorList>
    </citation>
    <scope>NUCLEOTIDE SEQUENCE [LARGE SCALE GENOMIC DNA]</scope>
    <source>
        <strain evidence="3">ATCC 25963</strain>
    </source>
</reference>
<dbReference type="RefSeq" id="WP_096327485.1">
    <property type="nucleotide sequence ID" value="NZ_FOMX01000021.1"/>
</dbReference>
<dbReference type="STRING" id="54.SAMN02745121_05880"/>
<proteinExistence type="predicted"/>
<evidence type="ECO:0000259" key="1">
    <source>
        <dbReference type="Pfam" id="PF00144"/>
    </source>
</evidence>
<gene>
    <name evidence="2" type="ORF">SAMN02745121_05880</name>
</gene>
<name>A0A1I2E2N8_9BACT</name>
<accession>A0A1I2E2N8</accession>
<dbReference type="InterPro" id="IPR001466">
    <property type="entry name" value="Beta-lactam-related"/>
</dbReference>
<dbReference type="PROSITE" id="PS51257">
    <property type="entry name" value="PROKAR_LIPOPROTEIN"/>
    <property type="match status" value="1"/>
</dbReference>
<dbReference type="SUPFAM" id="SSF56601">
    <property type="entry name" value="beta-lactamase/transpeptidase-like"/>
    <property type="match status" value="1"/>
</dbReference>
<dbReference type="Proteomes" id="UP000199400">
    <property type="component" value="Unassembled WGS sequence"/>
</dbReference>
<dbReference type="AlphaFoldDB" id="A0A1I2E2N8"/>
<evidence type="ECO:0000313" key="2">
    <source>
        <dbReference type="EMBL" id="SFE86957.1"/>
    </source>
</evidence>
<dbReference type="OrthoDB" id="9801061at2"/>
<organism evidence="2 3">
    <name type="scientific">Nannocystis exedens</name>
    <dbReference type="NCBI Taxonomy" id="54"/>
    <lineage>
        <taxon>Bacteria</taxon>
        <taxon>Pseudomonadati</taxon>
        <taxon>Myxococcota</taxon>
        <taxon>Polyangia</taxon>
        <taxon>Nannocystales</taxon>
        <taxon>Nannocystaceae</taxon>
        <taxon>Nannocystis</taxon>
    </lineage>
</organism>
<keyword evidence="3" id="KW-1185">Reference proteome</keyword>
<dbReference type="InterPro" id="IPR012338">
    <property type="entry name" value="Beta-lactam/transpept-like"/>
</dbReference>